<evidence type="ECO:0000313" key="1">
    <source>
        <dbReference type="EMBL" id="CAD9042466.1"/>
    </source>
</evidence>
<gene>
    <name evidence="1" type="ORF">EGYM00392_LOCUS53643</name>
</gene>
<reference evidence="1" key="1">
    <citation type="submission" date="2021-01" db="EMBL/GenBank/DDBJ databases">
        <authorList>
            <person name="Corre E."/>
            <person name="Pelletier E."/>
            <person name="Niang G."/>
            <person name="Scheremetjew M."/>
            <person name="Finn R."/>
            <person name="Kale V."/>
            <person name="Holt S."/>
            <person name="Cochrane G."/>
            <person name="Meng A."/>
            <person name="Brown T."/>
            <person name="Cohen L."/>
        </authorList>
    </citation>
    <scope>NUCLEOTIDE SEQUENCE</scope>
    <source>
        <strain evidence="1">NIES-381</strain>
    </source>
</reference>
<proteinExistence type="predicted"/>
<dbReference type="EMBL" id="HBGA01146632">
    <property type="protein sequence ID" value="CAD9042466.1"/>
    <property type="molecule type" value="Transcribed_RNA"/>
</dbReference>
<sequence length="118" mass="13453">MLPMHFVCWSPKGSDLIAEEVSAAKSTRTHARCIRRTLLFWYAKPLWTKDKSFMWRHCNFFPRSLQDIGVRPSKNTPLPSSLSIQGQDFNQPVSSPILSTFKGHSSTEHARQFASKSS</sequence>
<accession>A0A7S1JFX2</accession>
<dbReference type="AlphaFoldDB" id="A0A7S1JFX2"/>
<protein>
    <submittedName>
        <fullName evidence="1">Uncharacterized protein</fullName>
    </submittedName>
</protein>
<organism evidence="1">
    <name type="scientific">Eutreptiella gymnastica</name>
    <dbReference type="NCBI Taxonomy" id="73025"/>
    <lineage>
        <taxon>Eukaryota</taxon>
        <taxon>Discoba</taxon>
        <taxon>Euglenozoa</taxon>
        <taxon>Euglenida</taxon>
        <taxon>Spirocuta</taxon>
        <taxon>Euglenophyceae</taxon>
        <taxon>Eutreptiales</taxon>
        <taxon>Eutreptiaceae</taxon>
        <taxon>Eutreptiella</taxon>
    </lineage>
</organism>
<name>A0A7S1JFX2_9EUGL</name>